<feature type="domain" description="Glycosyltransferase 2-like" evidence="6">
    <location>
        <begin position="10"/>
        <end position="123"/>
    </location>
</feature>
<evidence type="ECO:0000256" key="4">
    <source>
        <dbReference type="ARBA" id="ARBA00022679"/>
    </source>
</evidence>
<comment type="pathway">
    <text evidence="1">Cell wall biogenesis; cell wall polysaccharide biosynthesis.</text>
</comment>
<accession>A0AAW8VXN6</accession>
<evidence type="ECO:0000313" key="8">
    <source>
        <dbReference type="Proteomes" id="UP001267003"/>
    </source>
</evidence>
<dbReference type="InterPro" id="IPR001173">
    <property type="entry name" value="Glyco_trans_2-like"/>
</dbReference>
<gene>
    <name evidence="7" type="ORF">RI536_12940</name>
</gene>
<keyword evidence="5" id="KW-0472">Membrane</keyword>
<keyword evidence="4 7" id="KW-0808">Transferase</keyword>
<dbReference type="EMBL" id="JAVLAQ010000001">
    <property type="protein sequence ID" value="MDT6990986.1"/>
    <property type="molecule type" value="Genomic_DNA"/>
</dbReference>
<dbReference type="EC" id="2.4.-.-" evidence="7"/>
<protein>
    <submittedName>
        <fullName evidence="7">Glycosyltransferase family 2 protein</fullName>
        <ecNumber evidence="7">2.4.-.-</ecNumber>
    </submittedName>
</protein>
<evidence type="ECO:0000256" key="5">
    <source>
        <dbReference type="SAM" id="Phobius"/>
    </source>
</evidence>
<keyword evidence="5" id="KW-0812">Transmembrane</keyword>
<dbReference type="PANTHER" id="PTHR43179">
    <property type="entry name" value="RHAMNOSYLTRANSFERASE WBBL"/>
    <property type="match status" value="1"/>
</dbReference>
<dbReference type="Proteomes" id="UP001267003">
    <property type="component" value="Unassembled WGS sequence"/>
</dbReference>
<sequence>MQNEFQAKISAIIVTWNSEKDIVKCVDSILKYENNIEIIVVDNNSQDNTVNILKNKGEKRLKVIALKDNVGFAAANNEGLKHANGKYILYLNPDTLFVESGLEKLTNQLNSNVGLVGCQLLNADRSFQPSVYMFDNPVNIVIEQFNLGKLMPKVIAKKYAPYLNKIDTNVEVDWLVGAFLLISKRDCQRIGGFSTDYFMYAEDMDIAFKIHKLQKKVVFSPNFKIVHVGGNSEKQDVSSTKKEKMFSSRKVFSDKYGWNNLPIFYFCYLIKFLLFSLAGCIHGDYKKRSKEYWRTLKIIRKVEE</sequence>
<proteinExistence type="inferred from homology"/>
<dbReference type="Pfam" id="PF00535">
    <property type="entry name" value="Glycos_transf_2"/>
    <property type="match status" value="1"/>
</dbReference>
<evidence type="ECO:0000256" key="1">
    <source>
        <dbReference type="ARBA" id="ARBA00004776"/>
    </source>
</evidence>
<keyword evidence="5" id="KW-1133">Transmembrane helix</keyword>
<organism evidence="7 8">
    <name type="scientific">Lactiplantibacillus pentosus</name>
    <name type="common">Lactobacillus pentosus</name>
    <dbReference type="NCBI Taxonomy" id="1589"/>
    <lineage>
        <taxon>Bacteria</taxon>
        <taxon>Bacillati</taxon>
        <taxon>Bacillota</taxon>
        <taxon>Bacilli</taxon>
        <taxon>Lactobacillales</taxon>
        <taxon>Lactobacillaceae</taxon>
        <taxon>Lactiplantibacillus</taxon>
    </lineage>
</organism>
<evidence type="ECO:0000256" key="2">
    <source>
        <dbReference type="ARBA" id="ARBA00006739"/>
    </source>
</evidence>
<dbReference type="AlphaFoldDB" id="A0AAW8VXN6"/>
<feature type="transmembrane region" description="Helical" evidence="5">
    <location>
        <begin position="263"/>
        <end position="281"/>
    </location>
</feature>
<reference evidence="7" key="1">
    <citation type="submission" date="2023-08" db="EMBL/GenBank/DDBJ databases">
        <authorList>
            <person name="Page C.A."/>
            <person name="Perez-Diaz I.M."/>
        </authorList>
    </citation>
    <scope>NUCLEOTIDE SEQUENCE</scope>
    <source>
        <strain evidence="7">7.8.46</strain>
    </source>
</reference>
<dbReference type="CDD" id="cd04186">
    <property type="entry name" value="GT_2_like_c"/>
    <property type="match status" value="1"/>
</dbReference>
<comment type="caution">
    <text evidence="7">The sequence shown here is derived from an EMBL/GenBank/DDBJ whole genome shotgun (WGS) entry which is preliminary data.</text>
</comment>
<dbReference type="PANTHER" id="PTHR43179:SF12">
    <property type="entry name" value="GALACTOFURANOSYLTRANSFERASE GLFT2"/>
    <property type="match status" value="1"/>
</dbReference>
<keyword evidence="3 7" id="KW-0328">Glycosyltransferase</keyword>
<evidence type="ECO:0000313" key="7">
    <source>
        <dbReference type="EMBL" id="MDT6990986.1"/>
    </source>
</evidence>
<dbReference type="RefSeq" id="WP_158296996.1">
    <property type="nucleotide sequence ID" value="NZ_CP016491.1"/>
</dbReference>
<dbReference type="KEGG" id="lpg:BB562_11365"/>
<evidence type="ECO:0000259" key="6">
    <source>
        <dbReference type="Pfam" id="PF00535"/>
    </source>
</evidence>
<dbReference type="Gene3D" id="3.90.550.10">
    <property type="entry name" value="Spore Coat Polysaccharide Biosynthesis Protein SpsA, Chain A"/>
    <property type="match status" value="1"/>
</dbReference>
<name>A0AAW8VXN6_LACPE</name>
<dbReference type="GO" id="GO:0016757">
    <property type="term" value="F:glycosyltransferase activity"/>
    <property type="evidence" value="ECO:0007669"/>
    <property type="project" value="UniProtKB-KW"/>
</dbReference>
<dbReference type="SUPFAM" id="SSF53448">
    <property type="entry name" value="Nucleotide-diphospho-sugar transferases"/>
    <property type="match status" value="1"/>
</dbReference>
<evidence type="ECO:0000256" key="3">
    <source>
        <dbReference type="ARBA" id="ARBA00022676"/>
    </source>
</evidence>
<comment type="similarity">
    <text evidence="2">Belongs to the glycosyltransferase 2 family.</text>
</comment>
<dbReference type="InterPro" id="IPR029044">
    <property type="entry name" value="Nucleotide-diphossugar_trans"/>
</dbReference>